<name>A0ABW8LWN6_9ACTN</name>
<sequence>MKEQKDPAAHPDYQHPAIKRVQATRKAVADAERELAKLREQLDDDVRVAMTPSAGEKLPYGRVKRLQLLFGYEDNSNLYRMRDRSIQRAEKSFTENSDKDDDAKPSAGNDENVIPDQTDTAAA</sequence>
<evidence type="ECO:0000313" key="4">
    <source>
        <dbReference type="Proteomes" id="UP001620295"/>
    </source>
</evidence>
<proteinExistence type="predicted"/>
<accession>A0ABW8LWN6</accession>
<reference evidence="3 4" key="1">
    <citation type="submission" date="2024-11" db="EMBL/GenBank/DDBJ databases">
        <title>The Natural Products Discovery Center: Release of the First 8490 Sequenced Strains for Exploring Actinobacteria Biosynthetic Diversity.</title>
        <authorList>
            <person name="Kalkreuter E."/>
            <person name="Kautsar S.A."/>
            <person name="Yang D."/>
            <person name="Bader C.D."/>
            <person name="Teijaro C.N."/>
            <person name="Fluegel L."/>
            <person name="Davis C.M."/>
            <person name="Simpson J.R."/>
            <person name="Lauterbach L."/>
            <person name="Steele A.D."/>
            <person name="Gui C."/>
            <person name="Meng S."/>
            <person name="Li G."/>
            <person name="Viehrig K."/>
            <person name="Ye F."/>
            <person name="Su P."/>
            <person name="Kiefer A.F."/>
            <person name="Nichols A."/>
            <person name="Cepeda A.J."/>
            <person name="Yan W."/>
            <person name="Fan B."/>
            <person name="Jiang Y."/>
            <person name="Adhikari A."/>
            <person name="Zheng C.-J."/>
            <person name="Schuster L."/>
            <person name="Cowan T.M."/>
            <person name="Smanski M.J."/>
            <person name="Chevrette M.G."/>
            <person name="De Carvalho L.P.S."/>
            <person name="Shen B."/>
        </authorList>
    </citation>
    <scope>NUCLEOTIDE SEQUENCE [LARGE SCALE GENOMIC DNA]</scope>
    <source>
        <strain evidence="3 4">NPDC020863</strain>
    </source>
</reference>
<dbReference type="EMBL" id="JBJDQH010000013">
    <property type="protein sequence ID" value="MFK4270349.1"/>
    <property type="molecule type" value="Genomic_DNA"/>
</dbReference>
<comment type="caution">
    <text evidence="3">The sequence shown here is derived from an EMBL/GenBank/DDBJ whole genome shotgun (WGS) entry which is preliminary data.</text>
</comment>
<evidence type="ECO:0000256" key="1">
    <source>
        <dbReference type="SAM" id="Coils"/>
    </source>
</evidence>
<organism evidence="3 4">
    <name type="scientific">Streptomyces milbemycinicus</name>
    <dbReference type="NCBI Taxonomy" id="476552"/>
    <lineage>
        <taxon>Bacteria</taxon>
        <taxon>Bacillati</taxon>
        <taxon>Actinomycetota</taxon>
        <taxon>Actinomycetes</taxon>
        <taxon>Kitasatosporales</taxon>
        <taxon>Streptomycetaceae</taxon>
        <taxon>Streptomyces</taxon>
    </lineage>
</organism>
<evidence type="ECO:0000313" key="3">
    <source>
        <dbReference type="EMBL" id="MFK4270349.1"/>
    </source>
</evidence>
<feature type="region of interest" description="Disordered" evidence="2">
    <location>
        <begin position="89"/>
        <end position="123"/>
    </location>
</feature>
<dbReference type="Proteomes" id="UP001620295">
    <property type="component" value="Unassembled WGS sequence"/>
</dbReference>
<protein>
    <submittedName>
        <fullName evidence="3">Uncharacterized protein</fullName>
    </submittedName>
</protein>
<gene>
    <name evidence="3" type="ORF">ACI2L5_36235</name>
</gene>
<feature type="compositionally biased region" description="Basic and acidic residues" evidence="2">
    <location>
        <begin position="89"/>
        <end position="104"/>
    </location>
</feature>
<keyword evidence="1" id="KW-0175">Coiled coil</keyword>
<dbReference type="RefSeq" id="WP_358639062.1">
    <property type="nucleotide sequence ID" value="NZ_JBFAEV010000014.1"/>
</dbReference>
<feature type="coiled-coil region" evidence="1">
    <location>
        <begin position="21"/>
        <end position="48"/>
    </location>
</feature>
<evidence type="ECO:0000256" key="2">
    <source>
        <dbReference type="SAM" id="MobiDB-lite"/>
    </source>
</evidence>
<keyword evidence="4" id="KW-1185">Reference proteome</keyword>